<dbReference type="InterPro" id="IPR003395">
    <property type="entry name" value="RecF/RecN/SMC_N"/>
</dbReference>
<dbReference type="Proteomes" id="UP000887578">
    <property type="component" value="Unplaced"/>
</dbReference>
<accession>A0A914R2C9</accession>
<feature type="domain" description="RecF/RecN/SMC N-terminal" evidence="1">
    <location>
        <begin position="13"/>
        <end position="90"/>
    </location>
</feature>
<evidence type="ECO:0000259" key="1">
    <source>
        <dbReference type="Pfam" id="PF02463"/>
    </source>
</evidence>
<reference evidence="3" key="1">
    <citation type="submission" date="2022-11" db="UniProtKB">
        <authorList>
            <consortium name="WormBaseParasite"/>
        </authorList>
    </citation>
    <scope>IDENTIFICATION</scope>
</reference>
<dbReference type="Pfam" id="PF02463">
    <property type="entry name" value="SMC_N"/>
    <property type="match status" value="1"/>
</dbReference>
<dbReference type="InterPro" id="IPR027417">
    <property type="entry name" value="P-loop_NTPase"/>
</dbReference>
<protein>
    <submittedName>
        <fullName evidence="3">RecF/RecN/SMC N-terminal domain-containing protein</fullName>
    </submittedName>
</protein>
<name>A0A914R2C9_9BILA</name>
<proteinExistence type="predicted"/>
<dbReference type="SUPFAM" id="SSF52540">
    <property type="entry name" value="P-loop containing nucleoside triphosphate hydrolases"/>
    <property type="match status" value="1"/>
</dbReference>
<evidence type="ECO:0000313" key="3">
    <source>
        <dbReference type="WBParaSite" id="PDA_v2.g5566.t1"/>
    </source>
</evidence>
<dbReference type="AlphaFoldDB" id="A0A914R2C9"/>
<dbReference type="PANTHER" id="PTHR43977">
    <property type="entry name" value="STRUCTURAL MAINTENANCE OF CHROMOSOMES PROTEIN 3"/>
    <property type="match status" value="1"/>
</dbReference>
<keyword evidence="2" id="KW-1185">Reference proteome</keyword>
<evidence type="ECO:0000313" key="2">
    <source>
        <dbReference type="Proteomes" id="UP000887578"/>
    </source>
</evidence>
<sequence length="112" mass="12572">MILNLVQIESLFELSGGQKSLVTLSLILSLLRFKPAPLYILDKIDAALDISHTSNIGVLIRKNFINAQFIVVSLKPGMFKNVIAIFRTRLADDVSSIIRVQDDIVENFEKEN</sequence>
<dbReference type="Gene3D" id="3.40.50.300">
    <property type="entry name" value="P-loop containing nucleotide triphosphate hydrolases"/>
    <property type="match status" value="1"/>
</dbReference>
<organism evidence="2 3">
    <name type="scientific">Panagrolaimus davidi</name>
    <dbReference type="NCBI Taxonomy" id="227884"/>
    <lineage>
        <taxon>Eukaryota</taxon>
        <taxon>Metazoa</taxon>
        <taxon>Ecdysozoa</taxon>
        <taxon>Nematoda</taxon>
        <taxon>Chromadorea</taxon>
        <taxon>Rhabditida</taxon>
        <taxon>Tylenchina</taxon>
        <taxon>Panagrolaimomorpha</taxon>
        <taxon>Panagrolaimoidea</taxon>
        <taxon>Panagrolaimidae</taxon>
        <taxon>Panagrolaimus</taxon>
    </lineage>
</organism>
<dbReference type="WBParaSite" id="PDA_v2.g5566.t1">
    <property type="protein sequence ID" value="PDA_v2.g5566.t1"/>
    <property type="gene ID" value="PDA_v2.g5566"/>
</dbReference>